<keyword evidence="1" id="KW-0732">Signal</keyword>
<protein>
    <recommendedName>
        <fullName evidence="4">Tenascin X</fullName>
    </recommendedName>
</protein>
<evidence type="ECO:0000313" key="3">
    <source>
        <dbReference type="Proteomes" id="UP000775872"/>
    </source>
</evidence>
<reference evidence="2" key="1">
    <citation type="submission" date="2021-10" db="EMBL/GenBank/DDBJ databases">
        <authorList>
            <person name="Piombo E."/>
        </authorList>
    </citation>
    <scope>NUCLEOTIDE SEQUENCE</scope>
</reference>
<accession>A0A9N9Z7B9</accession>
<evidence type="ECO:0008006" key="4">
    <source>
        <dbReference type="Google" id="ProtNLM"/>
    </source>
</evidence>
<name>A0A9N9Z7B9_9HYPO</name>
<evidence type="ECO:0000313" key="2">
    <source>
        <dbReference type="EMBL" id="CAH0050403.1"/>
    </source>
</evidence>
<dbReference type="PANTHER" id="PTHR37157">
    <property type="entry name" value="PRION-LIKE-(Q/N-RICH) DOMAIN-BEARING PROTEIN 25"/>
    <property type="match status" value="1"/>
</dbReference>
<dbReference type="OrthoDB" id="7250310at2759"/>
<keyword evidence="3" id="KW-1185">Reference proteome</keyword>
<gene>
    <name evidence="2" type="ORF">CSOL1703_00002375</name>
</gene>
<organism evidence="2 3">
    <name type="scientific">Clonostachys solani</name>
    <dbReference type="NCBI Taxonomy" id="160281"/>
    <lineage>
        <taxon>Eukaryota</taxon>
        <taxon>Fungi</taxon>
        <taxon>Dikarya</taxon>
        <taxon>Ascomycota</taxon>
        <taxon>Pezizomycotina</taxon>
        <taxon>Sordariomycetes</taxon>
        <taxon>Hypocreomycetidae</taxon>
        <taxon>Hypocreales</taxon>
        <taxon>Bionectriaceae</taxon>
        <taxon>Clonostachys</taxon>
    </lineage>
</organism>
<feature type="signal peptide" evidence="1">
    <location>
        <begin position="1"/>
        <end position="19"/>
    </location>
</feature>
<comment type="caution">
    <text evidence="2">The sequence shown here is derived from an EMBL/GenBank/DDBJ whole genome shotgun (WGS) entry which is preliminary data.</text>
</comment>
<evidence type="ECO:0000256" key="1">
    <source>
        <dbReference type="SAM" id="SignalP"/>
    </source>
</evidence>
<proteinExistence type="predicted"/>
<feature type="chain" id="PRO_5040178641" description="Tenascin X" evidence="1">
    <location>
        <begin position="20"/>
        <end position="723"/>
    </location>
</feature>
<dbReference type="EMBL" id="CABFOC020000035">
    <property type="protein sequence ID" value="CAH0050403.1"/>
    <property type="molecule type" value="Genomic_DNA"/>
</dbReference>
<dbReference type="AlphaFoldDB" id="A0A9N9Z7B9"/>
<dbReference type="Proteomes" id="UP000775872">
    <property type="component" value="Unassembled WGS sequence"/>
</dbReference>
<dbReference type="PANTHER" id="PTHR37157:SF4">
    <property type="entry name" value="EB DOMAIN-CONTAINING PROTEIN"/>
    <property type="match status" value="1"/>
</dbReference>
<sequence length="723" mass="77161">MTILCKTLLVASLALGVQADDQQSNLGQLIQIAAARLIGGSSLSFPVPENQTAVGDVLPPVREIRLEDLIPTLDSTGNSRCCPPGTINDGTACSVPKGPDLREICASAHLVVLMGWSSTVFIVQTRGAPIAPRIPNPMVTSASLSPSQNARIPPLTTTVAKHDPSCPAKFDFEGGWCWSRVPPKCLGKDQMLERGVCIDPAGPSCPEHSTSTRDGRCVGDREPDCEEGYKHVEGLCRHKGNMYCEGDAVLNGDNCETKETPICEDGKPDGETCVKDATCDSGYSLEDGMCSRTTPATCTDGDRDLSKDPDSVRYMCCPKGTSYNGVGCRSEKGGNAKCPPGSEEDGAWCQYKPRPVKCPPLMELRGDKCEARTHPDCPEGDYHNGKCILKETPTCPRNFHLVEDECVKTTKPKCPGDSKLFNGKCLGGEPSCPPKFRLEKNECIADEDPTCKDGYFYSDGLCRHPSDPVCERPTYLHKGKCIWPDNPVCERGERYDNGECVSKDPPRCDGNGKFRLVDGKCVRTDGGPECVAPLQRVGDKCVIIGGAKCPDGHKRVGNDCISDKDPRCEGTLTFDQATGKCVSRDGPKCPEGTKIVDGRCESEETPKCPTDHVMDGDGKCVASAEPGCPDGSHLKSGQCILDSGPDCPDGTEPVGNSCIARNGPECTPPLVPSGTACISTDTPQCGQNMAFDRATSKCIVATKRECFSMEVCPAVGASSLPAA</sequence>